<evidence type="ECO:0000313" key="4">
    <source>
        <dbReference type="Proteomes" id="UP000325780"/>
    </source>
</evidence>
<dbReference type="Proteomes" id="UP000325780">
    <property type="component" value="Unassembled WGS sequence"/>
</dbReference>
<gene>
    <name evidence="3" type="ORF">BDV25DRAFT_139540</name>
</gene>
<evidence type="ECO:0000256" key="1">
    <source>
        <dbReference type="SAM" id="MobiDB-lite"/>
    </source>
</evidence>
<keyword evidence="2" id="KW-1133">Transmembrane helix</keyword>
<name>A0A5N6TXA3_ASPAV</name>
<proteinExistence type="predicted"/>
<dbReference type="Pfam" id="PF16015">
    <property type="entry name" value="Promethin"/>
    <property type="match status" value="1"/>
</dbReference>
<organism evidence="3 4">
    <name type="scientific">Aspergillus avenaceus</name>
    <dbReference type="NCBI Taxonomy" id="36643"/>
    <lineage>
        <taxon>Eukaryota</taxon>
        <taxon>Fungi</taxon>
        <taxon>Dikarya</taxon>
        <taxon>Ascomycota</taxon>
        <taxon>Pezizomycotina</taxon>
        <taxon>Eurotiomycetes</taxon>
        <taxon>Eurotiomycetidae</taxon>
        <taxon>Eurotiales</taxon>
        <taxon>Aspergillaceae</taxon>
        <taxon>Aspergillus</taxon>
        <taxon>Aspergillus subgen. Circumdati</taxon>
    </lineage>
</organism>
<keyword evidence="2" id="KW-0812">Transmembrane</keyword>
<feature type="compositionally biased region" description="Low complexity" evidence="1">
    <location>
        <begin position="8"/>
        <end position="18"/>
    </location>
</feature>
<protein>
    <submittedName>
        <fullName evidence="3">Uncharacterized protein</fullName>
    </submittedName>
</protein>
<evidence type="ECO:0000313" key="3">
    <source>
        <dbReference type="EMBL" id="KAE8150711.1"/>
    </source>
</evidence>
<feature type="transmembrane region" description="Helical" evidence="2">
    <location>
        <begin position="58"/>
        <end position="83"/>
    </location>
</feature>
<dbReference type="OrthoDB" id="4506723at2759"/>
<evidence type="ECO:0000256" key="2">
    <source>
        <dbReference type="SAM" id="Phobius"/>
    </source>
</evidence>
<sequence>MSSHPKNHSNNSTTYTTHTNHKTTKPNDNITEYLQTLFEAHILPHIFRLLDLAQANPLISSFLLVQFLCSCVPIALFIIGAVVAAATALMVFSCVAAFVLGPVVLGTTVLGVVVWGCAWVGGVGGRVAFEALKSYGVFP</sequence>
<reference evidence="3 4" key="1">
    <citation type="submission" date="2019-04" db="EMBL/GenBank/DDBJ databases">
        <title>Friends and foes A comparative genomics study of 23 Aspergillus species from section Flavi.</title>
        <authorList>
            <consortium name="DOE Joint Genome Institute"/>
            <person name="Kjaerbolling I."/>
            <person name="Vesth T."/>
            <person name="Frisvad J.C."/>
            <person name="Nybo J.L."/>
            <person name="Theobald S."/>
            <person name="Kildgaard S."/>
            <person name="Isbrandt T."/>
            <person name="Kuo A."/>
            <person name="Sato A."/>
            <person name="Lyhne E.K."/>
            <person name="Kogle M.E."/>
            <person name="Wiebenga A."/>
            <person name="Kun R.S."/>
            <person name="Lubbers R.J."/>
            <person name="Makela M.R."/>
            <person name="Barry K."/>
            <person name="Chovatia M."/>
            <person name="Clum A."/>
            <person name="Daum C."/>
            <person name="Haridas S."/>
            <person name="He G."/>
            <person name="LaButti K."/>
            <person name="Lipzen A."/>
            <person name="Mondo S."/>
            <person name="Riley R."/>
            <person name="Salamov A."/>
            <person name="Simmons B.A."/>
            <person name="Magnuson J.K."/>
            <person name="Henrissat B."/>
            <person name="Mortensen U.H."/>
            <person name="Larsen T.O."/>
            <person name="Devries R.P."/>
            <person name="Grigoriev I.V."/>
            <person name="Machida M."/>
            <person name="Baker S.E."/>
            <person name="Andersen M.R."/>
        </authorList>
    </citation>
    <scope>NUCLEOTIDE SEQUENCE [LARGE SCALE GENOMIC DNA]</scope>
    <source>
        <strain evidence="3 4">IBT 18842</strain>
    </source>
</reference>
<keyword evidence="2" id="KW-0472">Membrane</keyword>
<feature type="region of interest" description="Disordered" evidence="1">
    <location>
        <begin position="1"/>
        <end position="26"/>
    </location>
</feature>
<feature type="transmembrane region" description="Helical" evidence="2">
    <location>
        <begin position="89"/>
        <end position="116"/>
    </location>
</feature>
<accession>A0A5N6TXA3</accession>
<dbReference type="AlphaFoldDB" id="A0A5N6TXA3"/>
<keyword evidence="4" id="KW-1185">Reference proteome</keyword>
<dbReference type="EMBL" id="ML742087">
    <property type="protein sequence ID" value="KAE8150711.1"/>
    <property type="molecule type" value="Genomic_DNA"/>
</dbReference>